<reference evidence="2 3" key="1">
    <citation type="journal article" date="2024" name="Appl. Environ. Microbiol.">
        <title>Pontiella agarivorans sp. nov., a novel marine anaerobic bacterium capable of degrading macroalgal polysaccharides and fixing nitrogen.</title>
        <authorList>
            <person name="Liu N."/>
            <person name="Kivenson V."/>
            <person name="Peng X."/>
            <person name="Cui Z."/>
            <person name="Lankiewicz T.S."/>
            <person name="Gosselin K.M."/>
            <person name="English C.J."/>
            <person name="Blair E.M."/>
            <person name="O'Malley M.A."/>
            <person name="Valentine D.L."/>
        </authorList>
    </citation>
    <scope>NUCLEOTIDE SEQUENCE [LARGE SCALE GENOMIC DNA]</scope>
    <source>
        <strain evidence="2 3">NLcol2</strain>
    </source>
</reference>
<name>A0ABU5MVB9_9BACT</name>
<evidence type="ECO:0000313" key="2">
    <source>
        <dbReference type="EMBL" id="MDZ8118154.1"/>
    </source>
</evidence>
<keyword evidence="1" id="KW-0175">Coiled coil</keyword>
<evidence type="ECO:0000313" key="3">
    <source>
        <dbReference type="Proteomes" id="UP001290861"/>
    </source>
</evidence>
<keyword evidence="3" id="KW-1185">Reference proteome</keyword>
<dbReference type="InterPro" id="IPR016866">
    <property type="entry name" value="UCP028069"/>
</dbReference>
<organism evidence="2 3">
    <name type="scientific">Pontiella agarivorans</name>
    <dbReference type="NCBI Taxonomy" id="3038953"/>
    <lineage>
        <taxon>Bacteria</taxon>
        <taxon>Pseudomonadati</taxon>
        <taxon>Kiritimatiellota</taxon>
        <taxon>Kiritimatiellia</taxon>
        <taxon>Kiritimatiellales</taxon>
        <taxon>Pontiellaceae</taxon>
        <taxon>Pontiella</taxon>
    </lineage>
</organism>
<dbReference type="Proteomes" id="UP001290861">
    <property type="component" value="Unassembled WGS sequence"/>
</dbReference>
<dbReference type="RefSeq" id="WP_322607953.1">
    <property type="nucleotide sequence ID" value="NZ_JARVCO010000007.1"/>
</dbReference>
<accession>A0ABU5MVB9</accession>
<dbReference type="Pfam" id="PF11932">
    <property type="entry name" value="DUF3450"/>
    <property type="match status" value="1"/>
</dbReference>
<protein>
    <submittedName>
        <fullName evidence="2">DUF3450 family protein</fullName>
    </submittedName>
</protein>
<evidence type="ECO:0000256" key="1">
    <source>
        <dbReference type="SAM" id="Coils"/>
    </source>
</evidence>
<feature type="coiled-coil region" evidence="1">
    <location>
        <begin position="90"/>
        <end position="135"/>
    </location>
</feature>
<proteinExistence type="predicted"/>
<gene>
    <name evidence="2" type="ORF">P9H32_05880</name>
</gene>
<comment type="caution">
    <text evidence="2">The sequence shown here is derived from an EMBL/GenBank/DDBJ whole genome shotgun (WGS) entry which is preliminary data.</text>
</comment>
<dbReference type="EMBL" id="JARVCO010000007">
    <property type="protein sequence ID" value="MDZ8118154.1"/>
    <property type="molecule type" value="Genomic_DNA"/>
</dbReference>
<sequence>MSKIKMRGFPLHMTLHQFMNRKSLPFISAVILLSPVLQTAGQNTPETVQEKWLERIEIQKTISAEAADWEAEKQQLTNLNAIRLKEIEQLDQLLARSKTLRTENRKLLENKQAEAEEFSERRRQLAQRIDAFEKKLLPLVRKLPAPLSEKLSTEIALLGQPDRPLQDRYRDLTVILTEIGDFNATLTLDTEIRETEDGRSEVDILYLGLARAWYVNRTGTRAGYGIPTSNAWKWTEDPSLAGQVRSAIAIASKQDPPAFTALTLHPEGR</sequence>